<protein>
    <recommendedName>
        <fullName evidence="7">PHD-type domain-containing protein</fullName>
    </recommendedName>
</protein>
<feature type="coiled-coil region" evidence="5">
    <location>
        <begin position="421"/>
        <end position="448"/>
    </location>
</feature>
<dbReference type="InterPro" id="IPR001965">
    <property type="entry name" value="Znf_PHD"/>
</dbReference>
<evidence type="ECO:0000256" key="4">
    <source>
        <dbReference type="PROSITE-ProRule" id="PRU00146"/>
    </source>
</evidence>
<dbReference type="InterPro" id="IPR011011">
    <property type="entry name" value="Znf_FYVE_PHD"/>
</dbReference>
<dbReference type="OrthoDB" id="6134919at2759"/>
<feature type="region of interest" description="Disordered" evidence="6">
    <location>
        <begin position="452"/>
        <end position="478"/>
    </location>
</feature>
<reference evidence="8" key="1">
    <citation type="submission" date="2021-03" db="EMBL/GenBank/DDBJ databases">
        <authorList>
            <person name="Bekaert M."/>
        </authorList>
    </citation>
    <scope>NUCLEOTIDE SEQUENCE</scope>
</reference>
<keyword evidence="5" id="KW-0175">Coiled coil</keyword>
<evidence type="ECO:0000256" key="1">
    <source>
        <dbReference type="ARBA" id="ARBA00022723"/>
    </source>
</evidence>
<dbReference type="AlphaFoldDB" id="A0A8S3QHD4"/>
<gene>
    <name evidence="8" type="ORF">MEDL_11017</name>
</gene>
<evidence type="ECO:0000256" key="2">
    <source>
        <dbReference type="ARBA" id="ARBA00022771"/>
    </source>
</evidence>
<evidence type="ECO:0000256" key="3">
    <source>
        <dbReference type="ARBA" id="ARBA00022833"/>
    </source>
</evidence>
<dbReference type="InterPro" id="IPR013083">
    <property type="entry name" value="Znf_RING/FYVE/PHD"/>
</dbReference>
<keyword evidence="3" id="KW-0862">Zinc</keyword>
<name>A0A8S3QHD4_MYTED</name>
<comment type="caution">
    <text evidence="8">The sequence shown here is derived from an EMBL/GenBank/DDBJ whole genome shotgun (WGS) entry which is preliminary data.</text>
</comment>
<evidence type="ECO:0000313" key="8">
    <source>
        <dbReference type="EMBL" id="CAG2196132.1"/>
    </source>
</evidence>
<keyword evidence="1" id="KW-0479">Metal-binding</keyword>
<evidence type="ECO:0000259" key="7">
    <source>
        <dbReference type="PROSITE" id="PS50016"/>
    </source>
</evidence>
<sequence>MDRSMETRTYKRALSTGNLQQVNQTMKSNRNYAINRDKALETKTAKCNYQHLTFEMKAGKNFVVEFSTAAYELAKSRILTLLQSRDISTNYTVLEQHGVELSNLKIDSCYKVYNRKNNNQPGNLLKFTINLFHTTNKMTVNGNRVDIFINEIFDSLCSEIQSKFKELNICNNTIQSQLTNLKDCSSTVILQDGKNNPQSMSLQPTTVKSNLESRGKTTSIPSILDATDICSTQTEDKNSQVICPKCENPVENEGIACDSCDNWYHYVCSNIKEDDLKHYEGSDFHCQQCNDDLLYSEQTNILDERNDNPSEGITSADLELPRSYTDQQIEEENEDNTTPKQIFDDLENQQAQNGITIINSSSIPKVIDQSKHLQATAVLDTTPLTDAPKQRTLDPTNRTKGKQDHKRQPKAKPYDSEQHINTIQKTRIINLENEVKQLRNVLQTFKDYGRTEVNTQNRDGDLNIPPRSQLREQQPQQETCCPKRTVHCSHREDLLETRLKLLESQMVQNMIINSSLINQLSLQVRPLQQNPPSYPSPPYYAQNPYIPFHGQNQVHQHFVPHPVNIQHNQPYSSYPVHNQHHHTSVPYHYNHFNQAYIPHHGQPPQLFTGVHTQARTIPDITQGYRSHPNAFHSQTFQNRTTNMGNPVLRSNHPPQAYHQQQRTPHPNIMTTATPSAQQHPKVVPSKIHNVLNYDQLNQQLAGQCSQLPGDISSDQDSVAPQIIHSSHPIVHDQTRHVMSSSTSEKPVNRTNCTTARNNKGSIHRTEVSDKRQQMGHLSFPPKDDNITAEEKNHLFQEMSLNEQPPDQLLQEELLLTERISE</sequence>
<proteinExistence type="predicted"/>
<evidence type="ECO:0000256" key="5">
    <source>
        <dbReference type="SAM" id="Coils"/>
    </source>
</evidence>
<feature type="region of interest" description="Disordered" evidence="6">
    <location>
        <begin position="379"/>
        <end position="416"/>
    </location>
</feature>
<keyword evidence="9" id="KW-1185">Reference proteome</keyword>
<dbReference type="GO" id="GO:0008270">
    <property type="term" value="F:zinc ion binding"/>
    <property type="evidence" value="ECO:0007669"/>
    <property type="project" value="UniProtKB-KW"/>
</dbReference>
<evidence type="ECO:0000256" key="6">
    <source>
        <dbReference type="SAM" id="MobiDB-lite"/>
    </source>
</evidence>
<dbReference type="SMART" id="SM00249">
    <property type="entry name" value="PHD"/>
    <property type="match status" value="1"/>
</dbReference>
<keyword evidence="2 4" id="KW-0863">Zinc-finger</keyword>
<dbReference type="InterPro" id="IPR019786">
    <property type="entry name" value="Zinc_finger_PHD-type_CS"/>
</dbReference>
<dbReference type="Gene3D" id="3.30.40.10">
    <property type="entry name" value="Zinc/RING finger domain, C3HC4 (zinc finger)"/>
    <property type="match status" value="1"/>
</dbReference>
<evidence type="ECO:0000313" key="9">
    <source>
        <dbReference type="Proteomes" id="UP000683360"/>
    </source>
</evidence>
<dbReference type="Pfam" id="PF00628">
    <property type="entry name" value="PHD"/>
    <property type="match status" value="1"/>
</dbReference>
<dbReference type="Proteomes" id="UP000683360">
    <property type="component" value="Unassembled WGS sequence"/>
</dbReference>
<dbReference type="SUPFAM" id="SSF57903">
    <property type="entry name" value="FYVE/PHD zinc finger"/>
    <property type="match status" value="1"/>
</dbReference>
<feature type="region of interest" description="Disordered" evidence="6">
    <location>
        <begin position="739"/>
        <end position="785"/>
    </location>
</feature>
<dbReference type="PROSITE" id="PS50016">
    <property type="entry name" value="ZF_PHD_2"/>
    <property type="match status" value="1"/>
</dbReference>
<feature type="domain" description="PHD-type" evidence="7">
    <location>
        <begin position="240"/>
        <end position="292"/>
    </location>
</feature>
<feature type="compositionally biased region" description="Basic residues" evidence="6">
    <location>
        <begin position="399"/>
        <end position="410"/>
    </location>
</feature>
<feature type="compositionally biased region" description="Polar residues" evidence="6">
    <location>
        <begin position="739"/>
        <end position="760"/>
    </location>
</feature>
<dbReference type="PROSITE" id="PS01359">
    <property type="entry name" value="ZF_PHD_1"/>
    <property type="match status" value="1"/>
</dbReference>
<dbReference type="InterPro" id="IPR019787">
    <property type="entry name" value="Znf_PHD-finger"/>
</dbReference>
<feature type="compositionally biased region" description="Basic and acidic residues" evidence="6">
    <location>
        <begin position="763"/>
        <end position="772"/>
    </location>
</feature>
<dbReference type="EMBL" id="CAJPWZ010000544">
    <property type="protein sequence ID" value="CAG2196132.1"/>
    <property type="molecule type" value="Genomic_DNA"/>
</dbReference>
<organism evidence="8 9">
    <name type="scientific">Mytilus edulis</name>
    <name type="common">Blue mussel</name>
    <dbReference type="NCBI Taxonomy" id="6550"/>
    <lineage>
        <taxon>Eukaryota</taxon>
        <taxon>Metazoa</taxon>
        <taxon>Spiralia</taxon>
        <taxon>Lophotrochozoa</taxon>
        <taxon>Mollusca</taxon>
        <taxon>Bivalvia</taxon>
        <taxon>Autobranchia</taxon>
        <taxon>Pteriomorphia</taxon>
        <taxon>Mytilida</taxon>
        <taxon>Mytiloidea</taxon>
        <taxon>Mytilidae</taxon>
        <taxon>Mytilinae</taxon>
        <taxon>Mytilus</taxon>
    </lineage>
</organism>
<accession>A0A8S3QHD4</accession>